<dbReference type="PROSITE" id="PS50885">
    <property type="entry name" value="HAMP"/>
    <property type="match status" value="1"/>
</dbReference>
<evidence type="ECO:0000259" key="12">
    <source>
        <dbReference type="PROSITE" id="PS50111"/>
    </source>
</evidence>
<dbReference type="Gene3D" id="1.10.287.950">
    <property type="entry name" value="Methyl-accepting chemotaxis protein"/>
    <property type="match status" value="1"/>
</dbReference>
<keyword evidence="7 11" id="KW-0472">Membrane</keyword>
<feature type="domain" description="Methyl-accepting transducer" evidence="12">
    <location>
        <begin position="399"/>
        <end position="635"/>
    </location>
</feature>
<evidence type="ECO:0000256" key="8">
    <source>
        <dbReference type="ARBA" id="ARBA00023224"/>
    </source>
</evidence>
<dbReference type="PANTHER" id="PTHR32089:SF39">
    <property type="entry name" value="METHYL-ACCEPTING CHEMOTAXIS PROTEIN HLYB"/>
    <property type="match status" value="1"/>
</dbReference>
<dbReference type="InterPro" id="IPR004089">
    <property type="entry name" value="MCPsignal_dom"/>
</dbReference>
<evidence type="ECO:0000256" key="4">
    <source>
        <dbReference type="ARBA" id="ARBA00022500"/>
    </source>
</evidence>
<dbReference type="Proteomes" id="UP001304071">
    <property type="component" value="Chromosome 2"/>
</dbReference>
<reference evidence="14 15" key="1">
    <citation type="submission" date="2023-11" db="EMBL/GenBank/DDBJ databases">
        <title>Plant-associative lifestyle of Vibrio porteresiae and its evolutionary dynamics.</title>
        <authorList>
            <person name="Rameshkumar N."/>
            <person name="Kirti K."/>
        </authorList>
    </citation>
    <scope>NUCLEOTIDE SEQUENCE [LARGE SCALE GENOMIC DNA]</scope>
    <source>
        <strain evidence="14 15">MSSRF30</strain>
    </source>
</reference>
<evidence type="ECO:0000256" key="7">
    <source>
        <dbReference type="ARBA" id="ARBA00023136"/>
    </source>
</evidence>
<evidence type="ECO:0000256" key="11">
    <source>
        <dbReference type="SAM" id="Phobius"/>
    </source>
</evidence>
<keyword evidence="5 11" id="KW-0812">Transmembrane</keyword>
<dbReference type="SMART" id="SM00304">
    <property type="entry name" value="HAMP"/>
    <property type="match status" value="1"/>
</dbReference>
<evidence type="ECO:0000256" key="9">
    <source>
        <dbReference type="ARBA" id="ARBA00029447"/>
    </source>
</evidence>
<dbReference type="SUPFAM" id="SSF58104">
    <property type="entry name" value="Methyl-accepting chemotaxis protein (MCP) signaling domain"/>
    <property type="match status" value="1"/>
</dbReference>
<gene>
    <name evidence="14" type="ORF">R8Z52_21405</name>
</gene>
<keyword evidence="4" id="KW-0145">Chemotaxis</keyword>
<sequence length="671" mass="73605">MKIKTKILASFAVLTLLMGAIIFNALKGINSLQAELDYIIGPAWSTADGAMETTIEIQGQMLALNKLTEGASFTEIDGELQEHISNADSALNEMFSAALIPQQQIDTLKAFYSRYQQSRDNLIKTYRNFAQAKENFHQKSNQIVEFGKELEEVGDQAVEYLESNPNEKYSWADEIAPRWAAADGGMESNIGLLWKLYHLESLLDSGDIEQGRADIKEANQFQMDAANEMFSTPTFNRNVGGKWGNKSYKEVYLALSQEHQTALDQLVTAFANYQQSNQTYTRDSNALIEDMSKVESIADETVDSHKSIIDNVKSTLQQTIMLTIIVVVVIAVACSIWLTRSVLKPIARVQSSLQDIADGDGDLTKRIEIESNDELGELSNTFNRFIGKIQSLVKQTRQSIDQVSGEISTFSRTSEQASNLIKQQNSATGQMVNTIDGVLANATDAAQSARSAAELVKSIEGNTQRTLASVTSATKEVNHLVELVKHGTEVIDFVKSDVVNIGTVLTDISGIAEQTNLLALNAAIEAARAGEQGRGFAVVADEVRNLANRTQQSTQVIQERIQKLQQSADEAVSVMNASQEKGQSTAETTTQALEALDMVVREISHIASMNVQTANAVTAQEQEAHNLSQNVNHINDLSSNTASQVSETVQITRSIANLQQQLQQQIANFKV</sequence>
<dbReference type="InterPro" id="IPR003660">
    <property type="entry name" value="HAMP_dom"/>
</dbReference>
<keyword evidence="3" id="KW-0488">Methylation</keyword>
<evidence type="ECO:0000259" key="13">
    <source>
        <dbReference type="PROSITE" id="PS50885"/>
    </source>
</evidence>
<dbReference type="RefSeq" id="WP_261897474.1">
    <property type="nucleotide sequence ID" value="NZ_AP024896.1"/>
</dbReference>
<evidence type="ECO:0000313" key="15">
    <source>
        <dbReference type="Proteomes" id="UP001304071"/>
    </source>
</evidence>
<evidence type="ECO:0000256" key="3">
    <source>
        <dbReference type="ARBA" id="ARBA00022481"/>
    </source>
</evidence>
<comment type="similarity">
    <text evidence="9">Belongs to the methyl-accepting chemotaxis (MCP) protein family.</text>
</comment>
<feature type="domain" description="HAMP" evidence="13">
    <location>
        <begin position="340"/>
        <end position="394"/>
    </location>
</feature>
<keyword evidence="15" id="KW-1185">Reference proteome</keyword>
<dbReference type="EMBL" id="CP138204">
    <property type="protein sequence ID" value="WPC75489.1"/>
    <property type="molecule type" value="Genomic_DNA"/>
</dbReference>
<dbReference type="Pfam" id="PF00672">
    <property type="entry name" value="HAMP"/>
    <property type="match status" value="1"/>
</dbReference>
<evidence type="ECO:0000256" key="10">
    <source>
        <dbReference type="PROSITE-ProRule" id="PRU00284"/>
    </source>
</evidence>
<dbReference type="PANTHER" id="PTHR32089">
    <property type="entry name" value="METHYL-ACCEPTING CHEMOTAXIS PROTEIN MCPB"/>
    <property type="match status" value="1"/>
</dbReference>
<organism evidence="14 15">
    <name type="scientific">Vibrio porteresiae DSM 19223</name>
    <dbReference type="NCBI Taxonomy" id="1123496"/>
    <lineage>
        <taxon>Bacteria</taxon>
        <taxon>Pseudomonadati</taxon>
        <taxon>Pseudomonadota</taxon>
        <taxon>Gammaproteobacteria</taxon>
        <taxon>Vibrionales</taxon>
        <taxon>Vibrionaceae</taxon>
        <taxon>Vibrio</taxon>
    </lineage>
</organism>
<evidence type="ECO:0000256" key="5">
    <source>
        <dbReference type="ARBA" id="ARBA00022692"/>
    </source>
</evidence>
<protein>
    <submittedName>
        <fullName evidence="14">Methyl-accepting chemotaxis protein</fullName>
    </submittedName>
</protein>
<evidence type="ECO:0000256" key="2">
    <source>
        <dbReference type="ARBA" id="ARBA00022475"/>
    </source>
</evidence>
<accession>A0ABZ0QG54</accession>
<keyword evidence="2" id="KW-1003">Cell membrane</keyword>
<dbReference type="Pfam" id="PF00015">
    <property type="entry name" value="MCPsignal"/>
    <property type="match status" value="1"/>
</dbReference>
<feature type="transmembrane region" description="Helical" evidence="11">
    <location>
        <begin position="320"/>
        <end position="338"/>
    </location>
</feature>
<proteinExistence type="inferred from homology"/>
<evidence type="ECO:0000313" key="14">
    <source>
        <dbReference type="EMBL" id="WPC75489.1"/>
    </source>
</evidence>
<evidence type="ECO:0000256" key="1">
    <source>
        <dbReference type="ARBA" id="ARBA00004651"/>
    </source>
</evidence>
<dbReference type="CDD" id="cd06225">
    <property type="entry name" value="HAMP"/>
    <property type="match status" value="1"/>
</dbReference>
<keyword evidence="6 11" id="KW-1133">Transmembrane helix</keyword>
<dbReference type="SMART" id="SM00283">
    <property type="entry name" value="MA"/>
    <property type="match status" value="1"/>
</dbReference>
<name>A0ABZ0QG54_9VIBR</name>
<dbReference type="Gene3D" id="6.10.340.10">
    <property type="match status" value="1"/>
</dbReference>
<dbReference type="PROSITE" id="PS50111">
    <property type="entry name" value="CHEMOTAXIS_TRANSDUC_2"/>
    <property type="match status" value="1"/>
</dbReference>
<evidence type="ECO:0000256" key="6">
    <source>
        <dbReference type="ARBA" id="ARBA00022989"/>
    </source>
</evidence>
<comment type="subcellular location">
    <subcellularLocation>
        <location evidence="1">Cell membrane</location>
        <topology evidence="1">Multi-pass membrane protein</topology>
    </subcellularLocation>
</comment>
<keyword evidence="8 10" id="KW-0807">Transducer</keyword>